<name>D0NFK7_PHYIT</name>
<feature type="region of interest" description="Disordered" evidence="1">
    <location>
        <begin position="1"/>
        <end position="32"/>
    </location>
</feature>
<dbReference type="VEuPathDB" id="FungiDB:PITG_10547"/>
<reference evidence="3" key="1">
    <citation type="journal article" date="2009" name="Nature">
        <title>Genome sequence and analysis of the Irish potato famine pathogen Phytophthora infestans.</title>
        <authorList>
            <consortium name="The Broad Institute Genome Sequencing Platform"/>
            <person name="Haas B.J."/>
            <person name="Kamoun S."/>
            <person name="Zody M.C."/>
            <person name="Jiang R.H."/>
            <person name="Handsaker R.E."/>
            <person name="Cano L.M."/>
            <person name="Grabherr M."/>
            <person name="Kodira C.D."/>
            <person name="Raffaele S."/>
            <person name="Torto-Alalibo T."/>
            <person name="Bozkurt T.O."/>
            <person name="Ah-Fong A.M."/>
            <person name="Alvarado L."/>
            <person name="Anderson V.L."/>
            <person name="Armstrong M.R."/>
            <person name="Avrova A."/>
            <person name="Baxter L."/>
            <person name="Beynon J."/>
            <person name="Boevink P.C."/>
            <person name="Bollmann S.R."/>
            <person name="Bos J.I."/>
            <person name="Bulone V."/>
            <person name="Cai G."/>
            <person name="Cakir C."/>
            <person name="Carrington J.C."/>
            <person name="Chawner M."/>
            <person name="Conti L."/>
            <person name="Costanzo S."/>
            <person name="Ewan R."/>
            <person name="Fahlgren N."/>
            <person name="Fischbach M.A."/>
            <person name="Fugelstad J."/>
            <person name="Gilroy E.M."/>
            <person name="Gnerre S."/>
            <person name="Green P.J."/>
            <person name="Grenville-Briggs L.J."/>
            <person name="Griffith J."/>
            <person name="Grunwald N.J."/>
            <person name="Horn K."/>
            <person name="Horner N.R."/>
            <person name="Hu C.H."/>
            <person name="Huitema E."/>
            <person name="Jeong D.H."/>
            <person name="Jones A.M."/>
            <person name="Jones J.D."/>
            <person name="Jones R.W."/>
            <person name="Karlsson E.K."/>
            <person name="Kunjeti S.G."/>
            <person name="Lamour K."/>
            <person name="Liu Z."/>
            <person name="Ma L."/>
            <person name="Maclean D."/>
            <person name="Chibucos M.C."/>
            <person name="McDonald H."/>
            <person name="McWalters J."/>
            <person name="Meijer H.J."/>
            <person name="Morgan W."/>
            <person name="Morris P.F."/>
            <person name="Munro C.A."/>
            <person name="O'Neill K."/>
            <person name="Ospina-Giraldo M."/>
            <person name="Pinzon A."/>
            <person name="Pritchard L."/>
            <person name="Ramsahoye B."/>
            <person name="Ren Q."/>
            <person name="Restrepo S."/>
            <person name="Roy S."/>
            <person name="Sadanandom A."/>
            <person name="Savidor A."/>
            <person name="Schornack S."/>
            <person name="Schwartz D.C."/>
            <person name="Schumann U.D."/>
            <person name="Schwessinger B."/>
            <person name="Seyer L."/>
            <person name="Sharpe T."/>
            <person name="Silvar C."/>
            <person name="Song J."/>
            <person name="Studholme D.J."/>
            <person name="Sykes S."/>
            <person name="Thines M."/>
            <person name="van de Vondervoort P.J."/>
            <person name="Phuntumart V."/>
            <person name="Wawra S."/>
            <person name="Weide R."/>
            <person name="Win J."/>
            <person name="Young C."/>
            <person name="Zhou S."/>
            <person name="Fry W."/>
            <person name="Meyers B.C."/>
            <person name="van West P."/>
            <person name="Ristaino J."/>
            <person name="Govers F."/>
            <person name="Birch P.R."/>
            <person name="Whisson S.C."/>
            <person name="Judelson H.S."/>
            <person name="Nusbaum C."/>
        </authorList>
    </citation>
    <scope>NUCLEOTIDE SEQUENCE [LARGE SCALE GENOMIC DNA]</scope>
    <source>
        <strain evidence="3">T30-4</strain>
    </source>
</reference>
<proteinExistence type="predicted"/>
<organism evidence="2 3">
    <name type="scientific">Phytophthora infestans (strain T30-4)</name>
    <name type="common">Potato late blight agent</name>
    <dbReference type="NCBI Taxonomy" id="403677"/>
    <lineage>
        <taxon>Eukaryota</taxon>
        <taxon>Sar</taxon>
        <taxon>Stramenopiles</taxon>
        <taxon>Oomycota</taxon>
        <taxon>Peronosporomycetes</taxon>
        <taxon>Peronosporales</taxon>
        <taxon>Peronosporaceae</taxon>
        <taxon>Phytophthora</taxon>
    </lineage>
</organism>
<accession>D0NFK7</accession>
<keyword evidence="3" id="KW-1185">Reference proteome</keyword>
<dbReference type="Proteomes" id="UP000006643">
    <property type="component" value="Unassembled WGS sequence"/>
</dbReference>
<dbReference type="EMBL" id="DS028135">
    <property type="protein sequence ID" value="EEY56996.1"/>
    <property type="molecule type" value="Genomic_DNA"/>
</dbReference>
<protein>
    <submittedName>
        <fullName evidence="2">Uncharacterized protein</fullName>
    </submittedName>
</protein>
<evidence type="ECO:0000256" key="1">
    <source>
        <dbReference type="SAM" id="MobiDB-lite"/>
    </source>
</evidence>
<evidence type="ECO:0000313" key="3">
    <source>
        <dbReference type="Proteomes" id="UP000006643"/>
    </source>
</evidence>
<dbReference type="KEGG" id="pif:PITG_10547"/>
<dbReference type="AlphaFoldDB" id="D0NFK7"/>
<dbReference type="RefSeq" id="XP_002902324.1">
    <property type="nucleotide sequence ID" value="XM_002902278.1"/>
</dbReference>
<dbReference type="HOGENOM" id="CLU_2643360_0_0_1"/>
<dbReference type="GeneID" id="9474383"/>
<dbReference type="InParanoid" id="D0NFK7"/>
<evidence type="ECO:0000313" key="2">
    <source>
        <dbReference type="EMBL" id="EEY56996.1"/>
    </source>
</evidence>
<sequence>MSGTSRARPSGRKRTCSKKQAAQESSRKKAQLDRIREILSSDSDNDDGDAQPLVYNRNNHYFTNFNGASNYTRVINV</sequence>
<gene>
    <name evidence="2" type="ORF">PITG_10547</name>
</gene>